<dbReference type="Gene3D" id="3.30.1830.10">
    <property type="entry name" value="YehR-like"/>
    <property type="match status" value="1"/>
</dbReference>
<accession>A0A9D1HVP7</accession>
<evidence type="ECO:0000256" key="1">
    <source>
        <dbReference type="SAM" id="SignalP"/>
    </source>
</evidence>
<reference evidence="2" key="1">
    <citation type="submission" date="2020-10" db="EMBL/GenBank/DDBJ databases">
        <authorList>
            <person name="Gilroy R."/>
        </authorList>
    </citation>
    <scope>NUCLEOTIDE SEQUENCE</scope>
    <source>
        <strain evidence="2">CHK197-8231</strain>
    </source>
</reference>
<dbReference type="PROSITE" id="PS51257">
    <property type="entry name" value="PROKAR_LIPOPROTEIN"/>
    <property type="match status" value="1"/>
</dbReference>
<comment type="caution">
    <text evidence="2">The sequence shown here is derived from an EMBL/GenBank/DDBJ whole genome shotgun (WGS) entry which is preliminary data.</text>
</comment>
<dbReference type="InterPro" id="IPR036699">
    <property type="entry name" value="YehR-like_sf"/>
</dbReference>
<organism evidence="2 3">
    <name type="scientific">Candidatus Fimihabitans intestinipullorum</name>
    <dbReference type="NCBI Taxonomy" id="2840820"/>
    <lineage>
        <taxon>Bacteria</taxon>
        <taxon>Bacillati</taxon>
        <taxon>Mycoplasmatota</taxon>
        <taxon>Mycoplasmatota incertae sedis</taxon>
        <taxon>Candidatus Fimihabitans</taxon>
    </lineage>
</organism>
<keyword evidence="1" id="KW-0732">Signal</keyword>
<reference evidence="2" key="2">
    <citation type="journal article" date="2021" name="PeerJ">
        <title>Extensive microbial diversity within the chicken gut microbiome revealed by metagenomics and culture.</title>
        <authorList>
            <person name="Gilroy R."/>
            <person name="Ravi A."/>
            <person name="Getino M."/>
            <person name="Pursley I."/>
            <person name="Horton D.L."/>
            <person name="Alikhan N.F."/>
            <person name="Baker D."/>
            <person name="Gharbi K."/>
            <person name="Hall N."/>
            <person name="Watson M."/>
            <person name="Adriaenssens E.M."/>
            <person name="Foster-Nyarko E."/>
            <person name="Jarju S."/>
            <person name="Secka A."/>
            <person name="Antonio M."/>
            <person name="Oren A."/>
            <person name="Chaudhuri R.R."/>
            <person name="La Ragione R."/>
            <person name="Hildebrand F."/>
            <person name="Pallen M.J."/>
        </authorList>
    </citation>
    <scope>NUCLEOTIDE SEQUENCE</scope>
    <source>
        <strain evidence="2">CHK197-8231</strain>
    </source>
</reference>
<gene>
    <name evidence="2" type="ORF">IAD49_04915</name>
</gene>
<evidence type="ECO:0000313" key="2">
    <source>
        <dbReference type="EMBL" id="HIU22902.1"/>
    </source>
</evidence>
<sequence>MKKIVIVLLGVLVLCGCSNQASTSEEKVMTCREDLRYDIYALTNENHIYSSDGKNVSSVRTSSVYSASFDDTDFTHVKSTLEALDQDYKQNYKDVKTNLIEEESQIVYTIEMPFNEVNKAQLKKINPDIFEGDEIPIEKYQAMLTNAGAICQ</sequence>
<protein>
    <recommendedName>
        <fullName evidence="4">DUF1307 domain-containing protein</fullName>
    </recommendedName>
</protein>
<evidence type="ECO:0008006" key="4">
    <source>
        <dbReference type="Google" id="ProtNLM"/>
    </source>
</evidence>
<dbReference type="EMBL" id="DVML01000026">
    <property type="protein sequence ID" value="HIU22902.1"/>
    <property type="molecule type" value="Genomic_DNA"/>
</dbReference>
<feature type="chain" id="PRO_5039115936" description="DUF1307 domain-containing protein" evidence="1">
    <location>
        <begin position="24"/>
        <end position="152"/>
    </location>
</feature>
<dbReference type="Proteomes" id="UP000824087">
    <property type="component" value="Unassembled WGS sequence"/>
</dbReference>
<name>A0A9D1HVP7_9BACT</name>
<dbReference type="AlphaFoldDB" id="A0A9D1HVP7"/>
<feature type="signal peptide" evidence="1">
    <location>
        <begin position="1"/>
        <end position="23"/>
    </location>
</feature>
<proteinExistence type="predicted"/>
<evidence type="ECO:0000313" key="3">
    <source>
        <dbReference type="Proteomes" id="UP000824087"/>
    </source>
</evidence>
<dbReference type="SUPFAM" id="SSF160704">
    <property type="entry name" value="YehR-like"/>
    <property type="match status" value="1"/>
</dbReference>